<feature type="transmembrane region" description="Helical" evidence="6">
    <location>
        <begin position="297"/>
        <end position="316"/>
    </location>
</feature>
<protein>
    <recommendedName>
        <fullName evidence="7">Type II secretion system protein GspF domain-containing protein</fullName>
    </recommendedName>
</protein>
<dbReference type="RefSeq" id="WP_211956254.1">
    <property type="nucleotide sequence ID" value="NZ_CAJPVI010000038.1"/>
</dbReference>
<dbReference type="PANTHER" id="PTHR35007:SF1">
    <property type="entry name" value="PILUS ASSEMBLY PROTEIN"/>
    <property type="match status" value="1"/>
</dbReference>
<keyword evidence="9" id="KW-1185">Reference proteome</keyword>
<evidence type="ECO:0000256" key="6">
    <source>
        <dbReference type="SAM" id="Phobius"/>
    </source>
</evidence>
<comment type="subcellular location">
    <subcellularLocation>
        <location evidence="1">Cell membrane</location>
        <topology evidence="1">Multi-pass membrane protein</topology>
    </subcellularLocation>
</comment>
<comment type="caution">
    <text evidence="8">The sequence shown here is derived from an EMBL/GenBank/DDBJ whole genome shotgun (WGS) entry which is preliminary data.</text>
</comment>
<dbReference type="EMBL" id="CAJPVI010000038">
    <property type="protein sequence ID" value="CAG2156812.1"/>
    <property type="molecule type" value="Genomic_DNA"/>
</dbReference>
<proteinExistence type="predicted"/>
<dbReference type="Pfam" id="PF00482">
    <property type="entry name" value="T2SSF"/>
    <property type="match status" value="1"/>
</dbReference>
<name>A0ABM8TP53_9BURK</name>
<dbReference type="Proteomes" id="UP000672657">
    <property type="component" value="Unassembled WGS sequence"/>
</dbReference>
<evidence type="ECO:0000256" key="5">
    <source>
        <dbReference type="ARBA" id="ARBA00023136"/>
    </source>
</evidence>
<evidence type="ECO:0000256" key="4">
    <source>
        <dbReference type="ARBA" id="ARBA00022989"/>
    </source>
</evidence>
<dbReference type="Gene3D" id="1.20.81.30">
    <property type="entry name" value="Type II secretion system (T2SS), domain F"/>
    <property type="match status" value="1"/>
</dbReference>
<evidence type="ECO:0000313" key="8">
    <source>
        <dbReference type="EMBL" id="CAG2156812.1"/>
    </source>
</evidence>
<feature type="transmembrane region" description="Helical" evidence="6">
    <location>
        <begin position="6"/>
        <end position="27"/>
    </location>
</feature>
<gene>
    <name evidence="8" type="ORF">LMG26411_05373</name>
</gene>
<sequence length="324" mass="36047">MNTTFLGFALALFVALLMLMIGGYHWWNTHHGASARRFGRRLRAASEAAWESDAPVISKVRTLGGAAWFSNLLKKLPRVHTLDRLLIQSGLLWTVSAFLFMTLVPPVGVMLVAMMLGLPAPVTMALTLAWLPVPLWYVMRKRQRRLQRIEMQLPEGADLISRALRAGHSFSSALDMAGSELPEPLGAELRVTFDEINYGVSMHDALTNLAMRAPLPDLRYLVIAVLIQREAGGNLAEILGNVSRIIRERMKLAGQVRVLSAEGRLSGVILALMPFGVAGAMYLMNPEFLMPLWTDPVGPWILGYAFSLLVMGLIWMRRIVRIHV</sequence>
<evidence type="ECO:0000256" key="2">
    <source>
        <dbReference type="ARBA" id="ARBA00022475"/>
    </source>
</evidence>
<feature type="transmembrane region" description="Helical" evidence="6">
    <location>
        <begin position="85"/>
        <end position="104"/>
    </location>
</feature>
<feature type="domain" description="Type II secretion system protein GspF" evidence="7">
    <location>
        <begin position="158"/>
        <end position="281"/>
    </location>
</feature>
<evidence type="ECO:0000313" key="9">
    <source>
        <dbReference type="Proteomes" id="UP000672657"/>
    </source>
</evidence>
<dbReference type="InterPro" id="IPR042094">
    <property type="entry name" value="T2SS_GspF_sf"/>
</dbReference>
<organism evidence="8 9">
    <name type="scientific">Cupriavidus numazuensis</name>
    <dbReference type="NCBI Taxonomy" id="221992"/>
    <lineage>
        <taxon>Bacteria</taxon>
        <taxon>Pseudomonadati</taxon>
        <taxon>Pseudomonadota</taxon>
        <taxon>Betaproteobacteria</taxon>
        <taxon>Burkholderiales</taxon>
        <taxon>Burkholderiaceae</taxon>
        <taxon>Cupriavidus</taxon>
    </lineage>
</organism>
<keyword evidence="4 6" id="KW-1133">Transmembrane helix</keyword>
<feature type="transmembrane region" description="Helical" evidence="6">
    <location>
        <begin position="110"/>
        <end position="138"/>
    </location>
</feature>
<reference evidence="8 9" key="1">
    <citation type="submission" date="2021-03" db="EMBL/GenBank/DDBJ databases">
        <authorList>
            <person name="Peeters C."/>
        </authorList>
    </citation>
    <scope>NUCLEOTIDE SEQUENCE [LARGE SCALE GENOMIC DNA]</scope>
    <source>
        <strain evidence="8 9">LMG 26411</strain>
    </source>
</reference>
<keyword evidence="5 6" id="KW-0472">Membrane</keyword>
<keyword evidence="3 6" id="KW-0812">Transmembrane</keyword>
<dbReference type="PANTHER" id="PTHR35007">
    <property type="entry name" value="INTEGRAL MEMBRANE PROTEIN-RELATED"/>
    <property type="match status" value="1"/>
</dbReference>
<accession>A0ABM8TP53</accession>
<dbReference type="InterPro" id="IPR018076">
    <property type="entry name" value="T2SS_GspF_dom"/>
</dbReference>
<evidence type="ECO:0000256" key="3">
    <source>
        <dbReference type="ARBA" id="ARBA00022692"/>
    </source>
</evidence>
<keyword evidence="2" id="KW-1003">Cell membrane</keyword>
<evidence type="ECO:0000256" key="1">
    <source>
        <dbReference type="ARBA" id="ARBA00004651"/>
    </source>
</evidence>
<feature type="transmembrane region" description="Helical" evidence="6">
    <location>
        <begin position="265"/>
        <end position="285"/>
    </location>
</feature>
<evidence type="ECO:0000259" key="7">
    <source>
        <dbReference type="Pfam" id="PF00482"/>
    </source>
</evidence>